<reference evidence="2 3" key="1">
    <citation type="journal article" date="2017" name="Syst. Appl. Microbiol.">
        <title>Soybeans inoculated with root zone soils of Canadian native legumes harbour diverse and novel Bradyrhizobium spp. that possess agricultural potential.</title>
        <authorList>
            <person name="Bromfield E.S.P."/>
            <person name="Cloutier S."/>
            <person name="Tambong J.T."/>
            <person name="Tran Thi T.V."/>
        </authorList>
    </citation>
    <scope>NUCLEOTIDE SEQUENCE [LARGE SCALE GENOMIC DNA]</scope>
    <source>
        <strain evidence="2 3">323S2</strain>
    </source>
</reference>
<dbReference type="EMBL" id="JACBFH010000001">
    <property type="protein sequence ID" value="NYY95828.1"/>
    <property type="molecule type" value="Genomic_DNA"/>
</dbReference>
<evidence type="ECO:0000313" key="3">
    <source>
        <dbReference type="Proteomes" id="UP000564836"/>
    </source>
</evidence>
<sequence length="68" mass="8081">MKHTEQCFSLGFERFVKPSLPRMKLIGTERWSFDRGYERFDIDAARIVFARKRMASTSIQKIEKLVLI</sequence>
<name>A0A7Z0QJU4_9BRAD</name>
<protein>
    <submittedName>
        <fullName evidence="1">Uncharacterized protein</fullName>
    </submittedName>
</protein>
<gene>
    <name evidence="2" type="ORF">G6321_00020510</name>
    <name evidence="1" type="ORF">G6321_47695</name>
</gene>
<proteinExistence type="predicted"/>
<accession>A0A7Z0QJU4</accession>
<organism evidence="1">
    <name type="scientific">Bradyrhizobium barranii subsp. barranii</name>
    <dbReference type="NCBI Taxonomy" id="2823807"/>
    <lineage>
        <taxon>Bacteria</taxon>
        <taxon>Pseudomonadati</taxon>
        <taxon>Pseudomonadota</taxon>
        <taxon>Alphaproteobacteria</taxon>
        <taxon>Hyphomicrobiales</taxon>
        <taxon>Nitrobacteraceae</taxon>
        <taxon>Bradyrhizobium</taxon>
        <taxon>Bradyrhizobium barranii</taxon>
    </lineage>
</organism>
<dbReference type="Proteomes" id="UP000564836">
    <property type="component" value="Chromosome"/>
</dbReference>
<reference evidence="1" key="2">
    <citation type="submission" date="2020-06" db="EMBL/GenBank/DDBJ databases">
        <title>Whole Genome Sequence of Bradyrhizobium sp. Strain 323S2.</title>
        <authorList>
            <person name="Bromfield E.S.P."/>
        </authorList>
    </citation>
    <scope>NUCLEOTIDE SEQUENCE [LARGE SCALE GENOMIC DNA]</scope>
    <source>
        <strain evidence="1">323S2</strain>
    </source>
</reference>
<evidence type="ECO:0000313" key="2">
    <source>
        <dbReference type="EMBL" id="UGX97378.1"/>
    </source>
</evidence>
<dbReference type="RefSeq" id="WP_166342195.1">
    <property type="nucleotide sequence ID" value="NZ_CP088280.1"/>
</dbReference>
<dbReference type="EMBL" id="CP088280">
    <property type="protein sequence ID" value="UGX97378.1"/>
    <property type="molecule type" value="Genomic_DNA"/>
</dbReference>
<reference evidence="2 3" key="3">
    <citation type="journal article" date="2022" name="Int. J. Syst. Evol. Microbiol.">
        <title>Strains of Bradyrhizobium barranii sp. nov. associated with legumes native to Canada are symbionts of soybeans and belong to different subspecies (subsp. barranii subsp. nov. and subsp. apii subsp. nov.) and symbiovars (sv. glycinearum and sv. septentrionale).</title>
        <authorList>
            <person name="Bromfield E.S.P."/>
            <person name="Cloutier S."/>
            <person name="Wasai-Hara S."/>
            <person name="Minamisawa K."/>
        </authorList>
    </citation>
    <scope>NUCLEOTIDE SEQUENCE [LARGE SCALE GENOMIC DNA]</scope>
    <source>
        <strain evidence="2 3">323S2</strain>
    </source>
</reference>
<dbReference type="AlphaFoldDB" id="A0A7Z0QJU4"/>
<evidence type="ECO:0000313" key="1">
    <source>
        <dbReference type="EMBL" id="NYY95828.1"/>
    </source>
</evidence>